<dbReference type="Pfam" id="PF19279">
    <property type="entry name" value="YegS_C"/>
    <property type="match status" value="1"/>
</dbReference>
<reference evidence="6 7" key="1">
    <citation type="submission" date="2014-07" db="EMBL/GenBank/DDBJ databases">
        <title>Draft genome sequence of Thalassospira profundimaris 35.</title>
        <authorList>
            <person name="Lai Q."/>
            <person name="Shao Z."/>
        </authorList>
    </citation>
    <scope>NUCLEOTIDE SEQUENCE [LARGE SCALE GENOMIC DNA]</scope>
    <source>
        <strain evidence="6 7">35</strain>
    </source>
</reference>
<dbReference type="InterPro" id="IPR005218">
    <property type="entry name" value="Diacylglycerol/lipid_kinase"/>
</dbReference>
<evidence type="ECO:0000256" key="1">
    <source>
        <dbReference type="ARBA" id="ARBA00022679"/>
    </source>
</evidence>
<dbReference type="InterPro" id="IPR045540">
    <property type="entry name" value="YegS/DAGK_C"/>
</dbReference>
<name>A0A367W5D4_9PROT</name>
<keyword evidence="4" id="KW-0067">ATP-binding</keyword>
<dbReference type="PROSITE" id="PS50146">
    <property type="entry name" value="DAGK"/>
    <property type="match status" value="1"/>
</dbReference>
<evidence type="ECO:0000313" key="6">
    <source>
        <dbReference type="EMBL" id="RCK34610.1"/>
    </source>
</evidence>
<organism evidence="6 7">
    <name type="scientific">Thalassospira profundimaris</name>
    <dbReference type="NCBI Taxonomy" id="502049"/>
    <lineage>
        <taxon>Bacteria</taxon>
        <taxon>Pseudomonadati</taxon>
        <taxon>Pseudomonadota</taxon>
        <taxon>Alphaproteobacteria</taxon>
        <taxon>Rhodospirillales</taxon>
        <taxon>Thalassospiraceae</taxon>
        <taxon>Thalassospira</taxon>
    </lineage>
</organism>
<dbReference type="EMBL" id="JPWF01000010">
    <property type="protein sequence ID" value="RCK34610.1"/>
    <property type="molecule type" value="Genomic_DNA"/>
</dbReference>
<protein>
    <submittedName>
        <fullName evidence="6">Lipid kinase</fullName>
    </submittedName>
</protein>
<gene>
    <name evidence="6" type="ORF">TH19_15315</name>
</gene>
<proteinExistence type="predicted"/>
<evidence type="ECO:0000313" key="7">
    <source>
        <dbReference type="Proteomes" id="UP000253226"/>
    </source>
</evidence>
<dbReference type="RefSeq" id="WP_114103148.1">
    <property type="nucleotide sequence ID" value="NZ_JPWF01000010.1"/>
</dbReference>
<dbReference type="InterPro" id="IPR050187">
    <property type="entry name" value="Lipid_Phosphate_FormReg"/>
</dbReference>
<evidence type="ECO:0000259" key="5">
    <source>
        <dbReference type="PROSITE" id="PS50146"/>
    </source>
</evidence>
<dbReference type="InterPro" id="IPR001206">
    <property type="entry name" value="Diacylglycerol_kinase_cat_dom"/>
</dbReference>
<dbReference type="AlphaFoldDB" id="A0A367W5D4"/>
<dbReference type="Proteomes" id="UP000253226">
    <property type="component" value="Unassembled WGS sequence"/>
</dbReference>
<dbReference type="GO" id="GO:0008654">
    <property type="term" value="P:phospholipid biosynthetic process"/>
    <property type="evidence" value="ECO:0007669"/>
    <property type="project" value="InterPro"/>
</dbReference>
<dbReference type="PANTHER" id="PTHR12358">
    <property type="entry name" value="SPHINGOSINE KINASE"/>
    <property type="match status" value="1"/>
</dbReference>
<keyword evidence="3 6" id="KW-0418">Kinase</keyword>
<dbReference type="Gene3D" id="3.40.50.10330">
    <property type="entry name" value="Probable inorganic polyphosphate/atp-NAD kinase, domain 1"/>
    <property type="match status" value="1"/>
</dbReference>
<dbReference type="Gene3D" id="2.60.200.40">
    <property type="match status" value="1"/>
</dbReference>
<dbReference type="NCBIfam" id="TIGR00147">
    <property type="entry name" value="YegS/Rv2252/BmrU family lipid kinase"/>
    <property type="match status" value="1"/>
</dbReference>
<evidence type="ECO:0000256" key="2">
    <source>
        <dbReference type="ARBA" id="ARBA00022741"/>
    </source>
</evidence>
<keyword evidence="1" id="KW-0808">Transferase</keyword>
<keyword evidence="2" id="KW-0547">Nucleotide-binding</keyword>
<evidence type="ECO:0000256" key="4">
    <source>
        <dbReference type="ARBA" id="ARBA00022840"/>
    </source>
</evidence>
<dbReference type="Pfam" id="PF00781">
    <property type="entry name" value="DAGK_cat"/>
    <property type="match status" value="1"/>
</dbReference>
<dbReference type="GO" id="GO:0005524">
    <property type="term" value="F:ATP binding"/>
    <property type="evidence" value="ECO:0007669"/>
    <property type="project" value="UniProtKB-KW"/>
</dbReference>
<comment type="caution">
    <text evidence="6">The sequence shown here is derived from an EMBL/GenBank/DDBJ whole genome shotgun (WGS) entry which is preliminary data.</text>
</comment>
<dbReference type="PANTHER" id="PTHR12358:SF54">
    <property type="entry name" value="SPHINGOSINE KINASE RELATED PROTEIN"/>
    <property type="match status" value="1"/>
</dbReference>
<dbReference type="SUPFAM" id="SSF111331">
    <property type="entry name" value="NAD kinase/diacylglycerol kinase-like"/>
    <property type="match status" value="1"/>
</dbReference>
<dbReference type="InterPro" id="IPR017438">
    <property type="entry name" value="ATP-NAD_kinase_N"/>
</dbReference>
<dbReference type="InterPro" id="IPR016064">
    <property type="entry name" value="NAD/diacylglycerol_kinase_sf"/>
</dbReference>
<sequence>MKNSDLTGKAYLLLTKGKLPESWRTNGVQPLRAVFQDAGYQTELALCDNPDDICKQIKASCQPGDIVAVGGGDGTINAVLDTVIATKSVLIPIPMGTANDFARTLGLPDDLIDAARASIHGQIRMLDVGTVNDHSFINAASIGVPADARKRINPGLKRALGAISYAVANWQSWHEMTPLALEISCSGAPAQNLKLRQLTITNGRYFGGGLRPSDSKSPEDGLLHMFAIRDSVDTLSGLDIAAELLFGSVDNSNYALTMECDEITINGEDGAPILADGEIIGELPARFGIRAAVLPVFAPNSYISEDNHHHPDHSGAIHQQNELNDILRDTLDFALRLEAIFPVVHNSKLKSLCHDSSQTLRDIYRQLELSLRPFGMTAASPDPDLHSLEELRDRVMDWLFDDADNRLANGLEDRAAQLSAQMKAIETDKLPDDIAPAITALDQQIGQFRGTIGNLRTTA</sequence>
<feature type="domain" description="DAGKc" evidence="5">
    <location>
        <begin position="32"/>
        <end position="135"/>
    </location>
</feature>
<accession>A0A367W5D4</accession>
<evidence type="ECO:0000256" key="3">
    <source>
        <dbReference type="ARBA" id="ARBA00022777"/>
    </source>
</evidence>
<dbReference type="SMART" id="SM00046">
    <property type="entry name" value="DAGKc"/>
    <property type="match status" value="1"/>
</dbReference>
<dbReference type="OrthoDB" id="142078at2"/>
<dbReference type="GO" id="GO:0016301">
    <property type="term" value="F:kinase activity"/>
    <property type="evidence" value="ECO:0007669"/>
    <property type="project" value="UniProtKB-KW"/>
</dbReference>